<accession>R7QDL3</accession>
<protein>
    <submittedName>
        <fullName evidence="1">Uncharacterized protein</fullName>
    </submittedName>
</protein>
<keyword evidence="2" id="KW-1185">Reference proteome</keyword>
<dbReference type="Gramene" id="CDF36179">
    <property type="protein sequence ID" value="CDF36179"/>
    <property type="gene ID" value="CHC_T00004534001"/>
</dbReference>
<evidence type="ECO:0000313" key="2">
    <source>
        <dbReference type="Proteomes" id="UP000012073"/>
    </source>
</evidence>
<dbReference type="GeneID" id="17323707"/>
<proteinExistence type="predicted"/>
<gene>
    <name evidence="1" type="ORF">CHC_T00004534001</name>
</gene>
<dbReference type="KEGG" id="ccp:CHC_T00004534001"/>
<evidence type="ECO:0000313" key="1">
    <source>
        <dbReference type="EMBL" id="CDF36179.1"/>
    </source>
</evidence>
<reference evidence="2" key="1">
    <citation type="journal article" date="2013" name="Proc. Natl. Acad. Sci. U.S.A.">
        <title>Genome structure and metabolic features in the red seaweed Chondrus crispus shed light on evolution of the Archaeplastida.</title>
        <authorList>
            <person name="Collen J."/>
            <person name="Porcel B."/>
            <person name="Carre W."/>
            <person name="Ball S.G."/>
            <person name="Chaparro C."/>
            <person name="Tonon T."/>
            <person name="Barbeyron T."/>
            <person name="Michel G."/>
            <person name="Noel B."/>
            <person name="Valentin K."/>
            <person name="Elias M."/>
            <person name="Artiguenave F."/>
            <person name="Arun A."/>
            <person name="Aury J.M."/>
            <person name="Barbosa-Neto J.F."/>
            <person name="Bothwell J.H."/>
            <person name="Bouget F.Y."/>
            <person name="Brillet L."/>
            <person name="Cabello-Hurtado F."/>
            <person name="Capella-Gutierrez S."/>
            <person name="Charrier B."/>
            <person name="Cladiere L."/>
            <person name="Cock J.M."/>
            <person name="Coelho S.M."/>
            <person name="Colleoni C."/>
            <person name="Czjzek M."/>
            <person name="Da Silva C."/>
            <person name="Delage L."/>
            <person name="Denoeud F."/>
            <person name="Deschamps P."/>
            <person name="Dittami S.M."/>
            <person name="Gabaldon T."/>
            <person name="Gachon C.M."/>
            <person name="Groisillier A."/>
            <person name="Herve C."/>
            <person name="Jabbari K."/>
            <person name="Katinka M."/>
            <person name="Kloareg B."/>
            <person name="Kowalczyk N."/>
            <person name="Labadie K."/>
            <person name="Leblanc C."/>
            <person name="Lopez P.J."/>
            <person name="McLachlan D.H."/>
            <person name="Meslet-Cladiere L."/>
            <person name="Moustafa A."/>
            <person name="Nehr Z."/>
            <person name="Nyvall Collen P."/>
            <person name="Panaud O."/>
            <person name="Partensky F."/>
            <person name="Poulain J."/>
            <person name="Rensing S.A."/>
            <person name="Rousvoal S."/>
            <person name="Samson G."/>
            <person name="Symeonidi A."/>
            <person name="Weissenbach J."/>
            <person name="Zambounis A."/>
            <person name="Wincker P."/>
            <person name="Boyen C."/>
        </authorList>
    </citation>
    <scope>NUCLEOTIDE SEQUENCE [LARGE SCALE GENOMIC DNA]</scope>
    <source>
        <strain evidence="2">cv. Stackhouse</strain>
    </source>
</reference>
<dbReference type="RefSeq" id="XP_005715998.1">
    <property type="nucleotide sequence ID" value="XM_005715941.1"/>
</dbReference>
<dbReference type="AlphaFoldDB" id="R7QDL3"/>
<name>R7QDL3_CHOCR</name>
<dbReference type="EMBL" id="HG001764">
    <property type="protein sequence ID" value="CDF36179.1"/>
    <property type="molecule type" value="Genomic_DNA"/>
</dbReference>
<sequence>MTNDASLSSICASLSLFNAHIAAFASPPSRVLYSATSSRPHHLLVYFQNFVWRSCQGLCLFFSLALDKLTSCTSDASPNCTRLIVFVHSLCCRACSSPRLPCRNQNASRHLIFQQPRQTPFQYLDFECDRTTCRVFCALWSL</sequence>
<organism evidence="1 2">
    <name type="scientific">Chondrus crispus</name>
    <name type="common">Carrageen Irish moss</name>
    <name type="synonym">Polymorpha crispa</name>
    <dbReference type="NCBI Taxonomy" id="2769"/>
    <lineage>
        <taxon>Eukaryota</taxon>
        <taxon>Rhodophyta</taxon>
        <taxon>Florideophyceae</taxon>
        <taxon>Rhodymeniophycidae</taxon>
        <taxon>Gigartinales</taxon>
        <taxon>Gigartinaceae</taxon>
        <taxon>Chondrus</taxon>
    </lineage>
</organism>
<dbReference type="Proteomes" id="UP000012073">
    <property type="component" value="Unassembled WGS sequence"/>
</dbReference>